<comment type="caution">
    <text evidence="3">The sequence shown here is derived from an EMBL/GenBank/DDBJ whole genome shotgun (WGS) entry which is preliminary data.</text>
</comment>
<dbReference type="InterPro" id="IPR001584">
    <property type="entry name" value="Integrase_cat-core"/>
</dbReference>
<dbReference type="Pfam" id="PF13936">
    <property type="entry name" value="HTH_38"/>
    <property type="match status" value="1"/>
</dbReference>
<keyword evidence="1" id="KW-0233">DNA recombination</keyword>
<sequence>MKPRNCTTKKKRYVHLSEKDRYKIEGLLEGKKEVEEISIILGRDRSTIYREIERGTVKRIQYDLSEKEQYRANAAQADYERQGRNKERSLKIGKDKDLEAYIRIKLIQDRYSPDAIIGQISAEGLKFKGIITTKTLYNYIDAGFFAGISNKNLWEKRNKKKRRYKPVSRVNTKNKDCRSIEERPERINNRVEYGHWEGDTVKGPLRAKSSLFTLTERKTREQIILKVEGGTQESIKTAMDGLETKHGKNFKVKFKSITFDNGVEFLGWKSLEISLLKPKEHRTMIYFAHSYSSWERGSNENQNRMIRRFVPKGVDIADYSDKDIQKIEDWMNNYPRKILGYKTAKQAAQECLQSDSFCKRSKVVAL</sequence>
<name>A0A0G1C4K6_9BACT</name>
<gene>
    <name evidence="3" type="ORF">UV05_C0004G0008</name>
</gene>
<dbReference type="GO" id="GO:0003676">
    <property type="term" value="F:nucleic acid binding"/>
    <property type="evidence" value="ECO:0007669"/>
    <property type="project" value="InterPro"/>
</dbReference>
<proteinExistence type="predicted"/>
<dbReference type="InterPro" id="IPR025246">
    <property type="entry name" value="IS30-like_HTH"/>
</dbReference>
<dbReference type="InterPro" id="IPR053392">
    <property type="entry name" value="Transposase_IS30-like"/>
</dbReference>
<dbReference type="EMBL" id="LCCZ01000004">
    <property type="protein sequence ID" value="KKS44573.1"/>
    <property type="molecule type" value="Genomic_DNA"/>
</dbReference>
<organism evidence="3 4">
    <name type="scientific">candidate division CPR1 bacterium GW2011_GWA2_42_17</name>
    <dbReference type="NCBI Taxonomy" id="1618341"/>
    <lineage>
        <taxon>Bacteria</taxon>
        <taxon>candidate division CPR1</taxon>
    </lineage>
</organism>
<dbReference type="AlphaFoldDB" id="A0A0G1C4K6"/>
<protein>
    <submittedName>
        <fullName evidence="3">Integrase catalytic region</fullName>
    </submittedName>
</protein>
<dbReference type="InterPro" id="IPR012337">
    <property type="entry name" value="RNaseH-like_sf"/>
</dbReference>
<dbReference type="GO" id="GO:0006310">
    <property type="term" value="P:DNA recombination"/>
    <property type="evidence" value="ECO:0007669"/>
    <property type="project" value="UniProtKB-KW"/>
</dbReference>
<evidence type="ECO:0000313" key="4">
    <source>
        <dbReference type="Proteomes" id="UP000034875"/>
    </source>
</evidence>
<dbReference type="GO" id="GO:0005829">
    <property type="term" value="C:cytosol"/>
    <property type="evidence" value="ECO:0007669"/>
    <property type="project" value="TreeGrafter"/>
</dbReference>
<dbReference type="PATRIC" id="fig|1618341.3.peg.81"/>
<dbReference type="SUPFAM" id="SSF53098">
    <property type="entry name" value="Ribonuclease H-like"/>
    <property type="match status" value="1"/>
</dbReference>
<dbReference type="GO" id="GO:0015074">
    <property type="term" value="P:DNA integration"/>
    <property type="evidence" value="ECO:0007669"/>
    <property type="project" value="InterPro"/>
</dbReference>
<dbReference type="PANTHER" id="PTHR10948:SF23">
    <property type="entry name" value="TRANSPOSASE INSI FOR INSERTION SEQUENCE ELEMENT IS30A-RELATED"/>
    <property type="match status" value="1"/>
</dbReference>
<reference evidence="3 4" key="1">
    <citation type="journal article" date="2015" name="Nature">
        <title>rRNA introns, odd ribosomes, and small enigmatic genomes across a large radiation of phyla.</title>
        <authorList>
            <person name="Brown C.T."/>
            <person name="Hug L.A."/>
            <person name="Thomas B.C."/>
            <person name="Sharon I."/>
            <person name="Castelle C.J."/>
            <person name="Singh A."/>
            <person name="Wilkins M.J."/>
            <person name="Williams K.H."/>
            <person name="Banfield J.F."/>
        </authorList>
    </citation>
    <scope>NUCLEOTIDE SEQUENCE [LARGE SCALE GENOMIC DNA]</scope>
</reference>
<dbReference type="GO" id="GO:0032196">
    <property type="term" value="P:transposition"/>
    <property type="evidence" value="ECO:0007669"/>
    <property type="project" value="TreeGrafter"/>
</dbReference>
<dbReference type="GO" id="GO:0004803">
    <property type="term" value="F:transposase activity"/>
    <property type="evidence" value="ECO:0007669"/>
    <property type="project" value="TreeGrafter"/>
</dbReference>
<evidence type="ECO:0000313" key="3">
    <source>
        <dbReference type="EMBL" id="KKS44573.1"/>
    </source>
</evidence>
<dbReference type="InterPro" id="IPR051917">
    <property type="entry name" value="Transposase-Integrase"/>
</dbReference>
<dbReference type="NCBIfam" id="NF033563">
    <property type="entry name" value="transpos_IS30"/>
    <property type="match status" value="1"/>
</dbReference>
<accession>A0A0G1C4K6</accession>
<evidence type="ECO:0000259" key="2">
    <source>
        <dbReference type="PROSITE" id="PS50994"/>
    </source>
</evidence>
<dbReference type="Proteomes" id="UP000034875">
    <property type="component" value="Unassembled WGS sequence"/>
</dbReference>
<dbReference type="InterPro" id="IPR036397">
    <property type="entry name" value="RNaseH_sf"/>
</dbReference>
<dbReference type="PROSITE" id="PS50994">
    <property type="entry name" value="INTEGRASE"/>
    <property type="match status" value="1"/>
</dbReference>
<dbReference type="PANTHER" id="PTHR10948">
    <property type="entry name" value="TRANSPOSASE"/>
    <property type="match status" value="1"/>
</dbReference>
<evidence type="ECO:0000256" key="1">
    <source>
        <dbReference type="ARBA" id="ARBA00023172"/>
    </source>
</evidence>
<feature type="domain" description="Integrase catalytic" evidence="2">
    <location>
        <begin position="180"/>
        <end position="356"/>
    </location>
</feature>
<dbReference type="Gene3D" id="3.30.420.10">
    <property type="entry name" value="Ribonuclease H-like superfamily/Ribonuclease H"/>
    <property type="match status" value="1"/>
</dbReference>